<name>I3IIR6_9BACT</name>
<dbReference type="EMBL" id="BAFH01000003">
    <property type="protein sequence ID" value="GAB61611.1"/>
    <property type="molecule type" value="Genomic_DNA"/>
</dbReference>
<dbReference type="Gene3D" id="3.90.550.10">
    <property type="entry name" value="Spore Coat Polysaccharide Biosynthesis Protein SpsA, Chain A"/>
    <property type="match status" value="1"/>
</dbReference>
<organism evidence="3 4">
    <name type="scientific">Candidatus Jettenia caeni</name>
    <dbReference type="NCBI Taxonomy" id="247490"/>
    <lineage>
        <taxon>Bacteria</taxon>
        <taxon>Pseudomonadati</taxon>
        <taxon>Planctomycetota</taxon>
        <taxon>Candidatus Brocadiia</taxon>
        <taxon>Candidatus Brocadiales</taxon>
        <taxon>Candidatus Brocadiaceae</taxon>
        <taxon>Candidatus Jettenia</taxon>
    </lineage>
</organism>
<keyword evidence="1" id="KW-1133">Transmembrane helix</keyword>
<dbReference type="eggNOG" id="COG1216">
    <property type="taxonomic scope" value="Bacteria"/>
</dbReference>
<dbReference type="PANTHER" id="PTHR43179">
    <property type="entry name" value="RHAMNOSYLTRANSFERASE WBBL"/>
    <property type="match status" value="1"/>
</dbReference>
<protein>
    <submittedName>
        <fullName evidence="3">Putative glycosyl transferase</fullName>
    </submittedName>
</protein>
<keyword evidence="1" id="KW-0812">Transmembrane</keyword>
<dbReference type="PANTHER" id="PTHR43179:SF7">
    <property type="entry name" value="RHAMNOSYLTRANSFERASE WBBL"/>
    <property type="match status" value="1"/>
</dbReference>
<proteinExistence type="predicted"/>
<dbReference type="STRING" id="247490.KSU1_C0015"/>
<evidence type="ECO:0000313" key="3">
    <source>
        <dbReference type="EMBL" id="GAB61611.1"/>
    </source>
</evidence>
<dbReference type="SUPFAM" id="SSF53448">
    <property type="entry name" value="Nucleotide-diphospho-sugar transferases"/>
    <property type="match status" value="1"/>
</dbReference>
<dbReference type="InterPro" id="IPR029044">
    <property type="entry name" value="Nucleotide-diphossugar_trans"/>
</dbReference>
<dbReference type="AlphaFoldDB" id="I3IIR6"/>
<dbReference type="GO" id="GO:0016740">
    <property type="term" value="F:transferase activity"/>
    <property type="evidence" value="ECO:0007669"/>
    <property type="project" value="UniProtKB-KW"/>
</dbReference>
<accession>I3IIR6</accession>
<evidence type="ECO:0000259" key="2">
    <source>
        <dbReference type="Pfam" id="PF00535"/>
    </source>
</evidence>
<dbReference type="InterPro" id="IPR001173">
    <property type="entry name" value="Glyco_trans_2-like"/>
</dbReference>
<feature type="domain" description="Glycosyltransferase 2-like" evidence="2">
    <location>
        <begin position="4"/>
        <end position="129"/>
    </location>
</feature>
<dbReference type="Proteomes" id="UP000002985">
    <property type="component" value="Unassembled WGS sequence"/>
</dbReference>
<keyword evidence="3" id="KW-0808">Transferase</keyword>
<feature type="transmembrane region" description="Helical" evidence="1">
    <location>
        <begin position="264"/>
        <end position="284"/>
    </location>
</feature>
<reference evidence="3 4" key="1">
    <citation type="journal article" date="2012" name="FEBS Lett.">
        <title>Anammox organism KSU-1 expresses a NirK-type copper-containing nitrite reductase instead of a NirS-type with cytochrome cd1.</title>
        <authorList>
            <person name="Hira D."/>
            <person name="Toh H."/>
            <person name="Migita C.T."/>
            <person name="Okubo H."/>
            <person name="Nishiyama T."/>
            <person name="Hattori M."/>
            <person name="Furukawa K."/>
            <person name="Fujii T."/>
        </authorList>
    </citation>
    <scope>NUCLEOTIDE SEQUENCE [LARGE SCALE GENOMIC DNA]</scope>
</reference>
<dbReference type="Pfam" id="PF00535">
    <property type="entry name" value="Glycos_transf_2"/>
    <property type="match status" value="1"/>
</dbReference>
<evidence type="ECO:0000256" key="1">
    <source>
        <dbReference type="SAM" id="Phobius"/>
    </source>
</evidence>
<dbReference type="CDD" id="cd04186">
    <property type="entry name" value="GT_2_like_c"/>
    <property type="match status" value="1"/>
</dbReference>
<keyword evidence="1" id="KW-0472">Membrane</keyword>
<gene>
    <name evidence="3" type="ORF">KSU1_C0015</name>
</gene>
<comment type="caution">
    <text evidence="3">The sequence shown here is derived from an EMBL/GenBank/DDBJ whole genome shotgun (WGS) entry which is preliminary data.</text>
</comment>
<evidence type="ECO:0000313" key="4">
    <source>
        <dbReference type="Proteomes" id="UP000002985"/>
    </source>
</evidence>
<sequence length="309" mass="36020">MDVTIVIVSYNVADLLNECIISIKKETSCEYEIIVVDNNSVDNSMELLKANHPDVKRIQNVSNVGFAKANNQAFEKAQGSYIFMLNPDTVVLDRAIDKLVQFMDEHPEAGACGPKVLNYDMSLQPSCHHFPTIAMRFIEHSQLERVFPKSKIFGRHYMTYWNYDEVKEVDWIRGCSLLLRKTTLELVGTLDENYFMYTEETDICYRMNKSGWKVLFFPGAEIVHYWGKSSEVSKKEKGYSPATIKYLFNTKYYFFKKHYGCVHFVFIKGIDFVFYLLVFIKNIFRKDAEVRRLKLSYASYVLSLILFGK</sequence>
<keyword evidence="4" id="KW-1185">Reference proteome</keyword>